<feature type="transmembrane region" description="Helical" evidence="1">
    <location>
        <begin position="22"/>
        <end position="39"/>
    </location>
</feature>
<organism evidence="2">
    <name type="scientific">Pseudomonas syringae USA007</name>
    <dbReference type="NCBI Taxonomy" id="1357288"/>
    <lineage>
        <taxon>Bacteria</taxon>
        <taxon>Pseudomonadati</taxon>
        <taxon>Pseudomonadota</taxon>
        <taxon>Gammaproteobacteria</taxon>
        <taxon>Pseudomonadales</taxon>
        <taxon>Pseudomonadaceae</taxon>
        <taxon>Pseudomonas</taxon>
        <taxon>Pseudomonas syringae</taxon>
    </lineage>
</organism>
<proteinExistence type="predicted"/>
<keyword evidence="1" id="KW-0472">Membrane</keyword>
<evidence type="ECO:0000313" key="2">
    <source>
        <dbReference type="EMBL" id="XCN76805.1"/>
    </source>
</evidence>
<reference evidence="2" key="1">
    <citation type="journal article" date="2014" name="Genome Announc.">
        <title>Draft Genome Sequences of a Phylogenetically Diverse Suite of Pseudomonas syringae Strains from Multiple Source Populations.</title>
        <authorList>
            <person name="Baltrus D.A."/>
            <person name="Yourstone S."/>
            <person name="Lind A."/>
            <person name="Guilbaud C."/>
            <person name="Sands D.C."/>
            <person name="Jones C.D."/>
            <person name="Morris C.E."/>
            <person name="Dangl J.L."/>
        </authorList>
    </citation>
    <scope>NUCLEOTIDE SEQUENCE</scope>
    <source>
        <strain evidence="2">USA007</strain>
    </source>
</reference>
<gene>
    <name evidence="2" type="ORF">N027_20355</name>
</gene>
<dbReference type="EMBL" id="CP159278">
    <property type="protein sequence ID" value="XCN76805.1"/>
    <property type="molecule type" value="Genomic_DNA"/>
</dbReference>
<sequence length="238" mass="26568">MNKQIAPPTMMEKICGVYENNVLFPFVVIAMNAAGLGSIDRMLSKRANDHALKQIYTLLNELSRRIDQKRSEPVSDAFIPGVNVAMRSILESESVEKAKRFSAILAPTWNNEARWDEVAQTLKITAALDDCHVHILKAAKTWGQGRPDKDFTFTVEQAAYKDCFALTTSITDVDPMLLQACVADLKSLGLAEDNLGVDLAETYNNAKSDNPQPIPEHLPSAYNVTDLGWWVLKRFEEL</sequence>
<keyword evidence="1" id="KW-0812">Transmembrane</keyword>
<dbReference type="RefSeq" id="WP_235202526.1">
    <property type="nucleotide sequence ID" value="NZ_CP159278.1"/>
</dbReference>
<dbReference type="AlphaFoldDB" id="A0AAU8M5R9"/>
<accession>A0AAU8M5R9</accession>
<name>A0AAU8M5R9_PSESX</name>
<evidence type="ECO:0000256" key="1">
    <source>
        <dbReference type="SAM" id="Phobius"/>
    </source>
</evidence>
<reference evidence="2" key="2">
    <citation type="submission" date="2024-07" db="EMBL/GenBank/DDBJ databases">
        <title>A complete genome sequence for Pseudomonas syringae USA007.</title>
        <authorList>
            <person name="Baltrus D.A."/>
        </authorList>
    </citation>
    <scope>NUCLEOTIDE SEQUENCE</scope>
    <source>
        <strain evidence="2">USA007</strain>
    </source>
</reference>
<keyword evidence="1" id="KW-1133">Transmembrane helix</keyword>
<protein>
    <submittedName>
        <fullName evidence="2">Uncharacterized protein</fullName>
    </submittedName>
</protein>